<name>A0ABV8JLJ6_9BACL</name>
<dbReference type="Pfam" id="PF06949">
    <property type="entry name" value="DUF1292"/>
    <property type="match status" value="1"/>
</dbReference>
<dbReference type="Proteomes" id="UP001595843">
    <property type="component" value="Unassembled WGS sequence"/>
</dbReference>
<dbReference type="InterPro" id="IPR009711">
    <property type="entry name" value="UPF0473"/>
</dbReference>
<evidence type="ECO:0000313" key="3">
    <source>
        <dbReference type="EMBL" id="MFC4076844.1"/>
    </source>
</evidence>
<accession>A0ABV8JLJ6</accession>
<evidence type="ECO:0000256" key="1">
    <source>
        <dbReference type="ARBA" id="ARBA00008439"/>
    </source>
</evidence>
<protein>
    <recommendedName>
        <fullName evidence="2">UPF0473 protein ACFOUO_08470</fullName>
    </recommendedName>
</protein>
<dbReference type="PANTHER" id="PTHR40066">
    <property type="entry name" value="UPF0473 PROTEIN CBO2561/CLC_2432"/>
    <property type="match status" value="1"/>
</dbReference>
<comment type="similarity">
    <text evidence="1 2">Belongs to the UPF0473 family.</text>
</comment>
<gene>
    <name evidence="3" type="ORF">ACFOUO_08470</name>
</gene>
<sequence>MNDNGHHDHEQEHPESEMVIISNDEGEQESFQVLYRFEQDNGNKYILLTPVDEPEGAQENDEPIEQEVYAFRYEGEGEQFSLMPIEDDNEWDMVEEVLRTLETEFDEDES</sequence>
<dbReference type="EMBL" id="JBHSAP010000009">
    <property type="protein sequence ID" value="MFC4076844.1"/>
    <property type="molecule type" value="Genomic_DNA"/>
</dbReference>
<dbReference type="HAMAP" id="MF_01448">
    <property type="entry name" value="UPF0473"/>
    <property type="match status" value="1"/>
</dbReference>
<evidence type="ECO:0000313" key="4">
    <source>
        <dbReference type="Proteomes" id="UP001595843"/>
    </source>
</evidence>
<keyword evidence="4" id="KW-1185">Reference proteome</keyword>
<comment type="caution">
    <text evidence="3">The sequence shown here is derived from an EMBL/GenBank/DDBJ whole genome shotgun (WGS) entry which is preliminary data.</text>
</comment>
<organism evidence="3 4">
    <name type="scientific">Salinithrix halophila</name>
    <dbReference type="NCBI Taxonomy" id="1485204"/>
    <lineage>
        <taxon>Bacteria</taxon>
        <taxon>Bacillati</taxon>
        <taxon>Bacillota</taxon>
        <taxon>Bacilli</taxon>
        <taxon>Bacillales</taxon>
        <taxon>Thermoactinomycetaceae</taxon>
        <taxon>Salinithrix</taxon>
    </lineage>
</organism>
<proteinExistence type="inferred from homology"/>
<reference evidence="4" key="1">
    <citation type="journal article" date="2019" name="Int. J. Syst. Evol. Microbiol.">
        <title>The Global Catalogue of Microorganisms (GCM) 10K type strain sequencing project: providing services to taxonomists for standard genome sequencing and annotation.</title>
        <authorList>
            <consortium name="The Broad Institute Genomics Platform"/>
            <consortium name="The Broad Institute Genome Sequencing Center for Infectious Disease"/>
            <person name="Wu L."/>
            <person name="Ma J."/>
        </authorList>
    </citation>
    <scope>NUCLEOTIDE SEQUENCE [LARGE SCALE GENOMIC DNA]</scope>
    <source>
        <strain evidence="4">IBRC-M 10813</strain>
    </source>
</reference>
<dbReference type="RefSeq" id="WP_380704154.1">
    <property type="nucleotide sequence ID" value="NZ_JBHSAP010000009.1"/>
</dbReference>
<evidence type="ECO:0000256" key="2">
    <source>
        <dbReference type="HAMAP-Rule" id="MF_01448"/>
    </source>
</evidence>
<dbReference type="PANTHER" id="PTHR40066:SF1">
    <property type="entry name" value="UPF0473 PROTEIN CBO2561_CLC_2432"/>
    <property type="match status" value="1"/>
</dbReference>